<evidence type="ECO:0000256" key="1">
    <source>
        <dbReference type="ARBA" id="ARBA00022485"/>
    </source>
</evidence>
<dbReference type="GO" id="GO:0046872">
    <property type="term" value="F:metal ion binding"/>
    <property type="evidence" value="ECO:0007669"/>
    <property type="project" value="UniProtKB-KW"/>
</dbReference>
<sequence length="413" mass="45831">MAALSKSSLDGSFEKCIKCTVCTVYCPVAKANPNYPGPKQSGPDGERVRRKDPALFDDYLKLCTNCKRCEIACPSGVNIGDIIAQAKLTNTEGGWKNSGAISPKRVRDYILSSTDLMGGMVANPLAKIVNKVVALKPIKVVMEKTIGVSAQRTFPKYAEQSFVSWYKKQEATQNQFERQVHYFHGCSVNYNMPELGHALVEVLNKMNIGVQIAKKAKCCGVPLVANGFKDKAMKNATANIEVYKDELERQPGTIIATSSSCSYMLSDEYDHVLGLDNEPFKKNLQFFSRYLINEFDAGNMPKLKPLNLTLAYHTPCHLERSGGVIYTLELLSRIPGINLIRLDPNCCGIAGTYGFKEENYETSQKIGSPVFKQIEESGCDYVITDCETCRWQVEMSTTKEVLHPIELLARALA</sequence>
<dbReference type="GO" id="GO:0016020">
    <property type="term" value="C:membrane"/>
    <property type="evidence" value="ECO:0007669"/>
    <property type="project" value="InterPro"/>
</dbReference>
<keyword evidence="1" id="KW-0004">4Fe-4S</keyword>
<dbReference type="InterPro" id="IPR017753">
    <property type="entry name" value="G3P_DH_GlpC_su"/>
</dbReference>
<name>A0A2V1H140_9GAMM</name>
<keyword evidence="5" id="KW-0411">Iron-sulfur</keyword>
<comment type="caution">
    <text evidence="7">The sequence shown here is derived from an EMBL/GenBank/DDBJ whole genome shotgun (WGS) entry which is preliminary data.</text>
</comment>
<dbReference type="InterPro" id="IPR009051">
    <property type="entry name" value="Helical_ferredxn"/>
</dbReference>
<dbReference type="InterPro" id="IPR017896">
    <property type="entry name" value="4Fe4S_Fe-S-bd"/>
</dbReference>
<evidence type="ECO:0000256" key="2">
    <source>
        <dbReference type="ARBA" id="ARBA00022723"/>
    </source>
</evidence>
<dbReference type="PANTHER" id="PTHR32479:SF19">
    <property type="entry name" value="ANAEROBIC GLYCEROL-3-PHOSPHATE DEHYDROGENASE SUBUNIT C"/>
    <property type="match status" value="1"/>
</dbReference>
<dbReference type="PROSITE" id="PS51379">
    <property type="entry name" value="4FE4S_FER_2"/>
    <property type="match status" value="2"/>
</dbReference>
<protein>
    <submittedName>
        <fullName evidence="7">Anaerobic glycerol-3-phosphate dehydrogenase subunit C</fullName>
    </submittedName>
</protein>
<dbReference type="GO" id="GO:0051539">
    <property type="term" value="F:4 iron, 4 sulfur cluster binding"/>
    <property type="evidence" value="ECO:0007669"/>
    <property type="project" value="UniProtKB-KW"/>
</dbReference>
<dbReference type="Gene3D" id="1.10.1060.10">
    <property type="entry name" value="Alpha-helical ferredoxin"/>
    <property type="match status" value="1"/>
</dbReference>
<evidence type="ECO:0000256" key="5">
    <source>
        <dbReference type="ARBA" id="ARBA00023014"/>
    </source>
</evidence>
<dbReference type="AlphaFoldDB" id="A0A2V1H140"/>
<dbReference type="InterPro" id="IPR004017">
    <property type="entry name" value="Cys_rich_dom"/>
</dbReference>
<keyword evidence="3" id="KW-0677">Repeat</keyword>
<keyword evidence="4" id="KW-0408">Iron</keyword>
<dbReference type="EMBL" id="QDDL01000003">
    <property type="protein sequence ID" value="PVZ69803.1"/>
    <property type="molecule type" value="Genomic_DNA"/>
</dbReference>
<dbReference type="NCBIfam" id="TIGR03379">
    <property type="entry name" value="glycerol3P_GlpC"/>
    <property type="match status" value="1"/>
</dbReference>
<feature type="domain" description="4Fe-4S ferredoxin-type" evidence="6">
    <location>
        <begin position="52"/>
        <end position="82"/>
    </location>
</feature>
<evidence type="ECO:0000313" key="7">
    <source>
        <dbReference type="EMBL" id="PVZ69803.1"/>
    </source>
</evidence>
<proteinExistence type="predicted"/>
<feature type="domain" description="4Fe-4S ferredoxin-type" evidence="6">
    <location>
        <begin position="5"/>
        <end position="36"/>
    </location>
</feature>
<evidence type="ECO:0000313" key="8">
    <source>
        <dbReference type="Proteomes" id="UP000244906"/>
    </source>
</evidence>
<dbReference type="OrthoDB" id="9765258at2"/>
<evidence type="ECO:0000259" key="6">
    <source>
        <dbReference type="PROSITE" id="PS51379"/>
    </source>
</evidence>
<dbReference type="InterPro" id="IPR017900">
    <property type="entry name" value="4Fe4S_Fe_S_CS"/>
</dbReference>
<keyword evidence="2" id="KW-0479">Metal-binding</keyword>
<dbReference type="SUPFAM" id="SSF46548">
    <property type="entry name" value="alpha-helical ferredoxin"/>
    <property type="match status" value="1"/>
</dbReference>
<organism evidence="7 8">
    <name type="scientific">Pelagibaculum spongiae</name>
    <dbReference type="NCBI Taxonomy" id="2080658"/>
    <lineage>
        <taxon>Bacteria</taxon>
        <taxon>Pseudomonadati</taxon>
        <taxon>Pseudomonadota</taxon>
        <taxon>Gammaproteobacteria</taxon>
        <taxon>Oceanospirillales</taxon>
        <taxon>Pelagibaculum</taxon>
    </lineage>
</organism>
<accession>A0A2V1H140</accession>
<dbReference type="GO" id="GO:0009061">
    <property type="term" value="P:anaerobic respiration"/>
    <property type="evidence" value="ECO:0007669"/>
    <property type="project" value="InterPro"/>
</dbReference>
<keyword evidence="8" id="KW-1185">Reference proteome</keyword>
<dbReference type="GO" id="GO:0016491">
    <property type="term" value="F:oxidoreductase activity"/>
    <property type="evidence" value="ECO:0007669"/>
    <property type="project" value="UniProtKB-ARBA"/>
</dbReference>
<dbReference type="PROSITE" id="PS00198">
    <property type="entry name" value="4FE4S_FER_1"/>
    <property type="match status" value="1"/>
</dbReference>
<dbReference type="GO" id="GO:0009331">
    <property type="term" value="C:glycerol-3-phosphate dehydrogenase (FAD) complex"/>
    <property type="evidence" value="ECO:0007669"/>
    <property type="project" value="InterPro"/>
</dbReference>
<dbReference type="NCBIfam" id="NF008369">
    <property type="entry name" value="PRK11168.1"/>
    <property type="match status" value="1"/>
</dbReference>
<reference evidence="7 8" key="1">
    <citation type="submission" date="2018-04" db="EMBL/GenBank/DDBJ databases">
        <title>Thalassorhabdus spongiae gen. nov., sp. nov., isolated from a marine sponge in South-West Iceland.</title>
        <authorList>
            <person name="Knobloch S."/>
            <person name="Daussin A."/>
            <person name="Johannsson R."/>
            <person name="Marteinsson V.T."/>
        </authorList>
    </citation>
    <scope>NUCLEOTIDE SEQUENCE [LARGE SCALE GENOMIC DNA]</scope>
    <source>
        <strain evidence="7 8">Hp12</strain>
    </source>
</reference>
<dbReference type="PANTHER" id="PTHR32479">
    <property type="entry name" value="GLYCOLATE OXIDASE IRON-SULFUR SUBUNIT"/>
    <property type="match status" value="1"/>
</dbReference>
<dbReference type="Proteomes" id="UP000244906">
    <property type="component" value="Unassembled WGS sequence"/>
</dbReference>
<gene>
    <name evidence="7" type="primary">glpC</name>
    <name evidence="7" type="ORF">DC094_10110</name>
</gene>
<dbReference type="Pfam" id="PF13183">
    <property type="entry name" value="Fer4_8"/>
    <property type="match status" value="1"/>
</dbReference>
<dbReference type="Pfam" id="PF02754">
    <property type="entry name" value="CCG"/>
    <property type="match status" value="2"/>
</dbReference>
<evidence type="ECO:0000256" key="4">
    <source>
        <dbReference type="ARBA" id="ARBA00023004"/>
    </source>
</evidence>
<evidence type="ECO:0000256" key="3">
    <source>
        <dbReference type="ARBA" id="ARBA00022737"/>
    </source>
</evidence>